<dbReference type="InterPro" id="IPR010342">
    <property type="entry name" value="DUF938"/>
</dbReference>
<dbReference type="GO" id="GO:0008168">
    <property type="term" value="F:methyltransferase activity"/>
    <property type="evidence" value="ECO:0007669"/>
    <property type="project" value="UniProtKB-KW"/>
</dbReference>
<dbReference type="PANTHER" id="PTHR20974:SF0">
    <property type="entry name" value="UPF0585 PROTEIN CG18661"/>
    <property type="match status" value="1"/>
</dbReference>
<evidence type="ECO:0000256" key="1">
    <source>
        <dbReference type="SAM" id="MobiDB-lite"/>
    </source>
</evidence>
<feature type="compositionally biased region" description="Polar residues" evidence="1">
    <location>
        <begin position="1"/>
        <end position="19"/>
    </location>
</feature>
<dbReference type="AlphaFoldDB" id="A0A2S4MH58"/>
<name>A0A2S4MH58_9HYPH</name>
<dbReference type="OrthoDB" id="5525831at2"/>
<evidence type="ECO:0000313" key="2">
    <source>
        <dbReference type="EMBL" id="POR54093.1"/>
    </source>
</evidence>
<feature type="region of interest" description="Disordered" evidence="1">
    <location>
        <begin position="1"/>
        <end position="25"/>
    </location>
</feature>
<dbReference type="EMBL" id="PQFZ01000003">
    <property type="protein sequence ID" value="POR54093.1"/>
    <property type="molecule type" value="Genomic_DNA"/>
</dbReference>
<keyword evidence="2" id="KW-0808">Transferase</keyword>
<keyword evidence="2" id="KW-0489">Methyltransferase</keyword>
<dbReference type="RefSeq" id="WP_103717551.1">
    <property type="nucleotide sequence ID" value="NZ_PQFZ01000003.1"/>
</dbReference>
<organism evidence="2 3">
    <name type="scientific">Bosea psychrotolerans</name>
    <dbReference type="NCBI Taxonomy" id="1871628"/>
    <lineage>
        <taxon>Bacteria</taxon>
        <taxon>Pseudomonadati</taxon>
        <taxon>Pseudomonadota</taxon>
        <taxon>Alphaproteobacteria</taxon>
        <taxon>Hyphomicrobiales</taxon>
        <taxon>Boseaceae</taxon>
        <taxon>Bosea</taxon>
    </lineage>
</organism>
<evidence type="ECO:0000313" key="3">
    <source>
        <dbReference type="Proteomes" id="UP000236919"/>
    </source>
</evidence>
<gene>
    <name evidence="2" type="ORF">CYD53_103191</name>
</gene>
<keyword evidence="3" id="KW-1185">Reference proteome</keyword>
<sequence>MTGKTSGPWQPAASETTPGDQRLFAPATQRNRDAILAVLREVLPATGLVLEIASGSGEHVLHFAGALPGLAFQPSDPSPEALESIKAWTQGAQNIRPPLLIDAAASTWPVAHADAILCINMIHIAPWAAAQGLIRQAGRILKAGAPLYLYGPYRRPGRTLEPSNAAFDASLRSRNPDWGLRDLDEVAALAGEAGFSAPEIIEMPANNLSLVFRKL</sequence>
<dbReference type="GO" id="GO:0032259">
    <property type="term" value="P:methylation"/>
    <property type="evidence" value="ECO:0007669"/>
    <property type="project" value="UniProtKB-KW"/>
</dbReference>
<dbReference type="Gene3D" id="3.40.50.150">
    <property type="entry name" value="Vaccinia Virus protein VP39"/>
    <property type="match status" value="1"/>
</dbReference>
<dbReference type="Proteomes" id="UP000236919">
    <property type="component" value="Unassembled WGS sequence"/>
</dbReference>
<accession>A0A2S4MH58</accession>
<dbReference type="PANTHER" id="PTHR20974">
    <property type="entry name" value="UPF0585 PROTEIN CG18661"/>
    <property type="match status" value="1"/>
</dbReference>
<reference evidence="2 3" key="1">
    <citation type="submission" date="2018-01" db="EMBL/GenBank/DDBJ databases">
        <title>Genomic Encyclopedia of Type Strains, Phase III (KMG-III): the genomes of soil and plant-associated and newly described type strains.</title>
        <authorList>
            <person name="Whitman W."/>
        </authorList>
    </citation>
    <scope>NUCLEOTIDE SEQUENCE [LARGE SCALE GENOMIC DNA]</scope>
    <source>
        <strain evidence="2 3">1131</strain>
    </source>
</reference>
<proteinExistence type="predicted"/>
<dbReference type="SUPFAM" id="SSF53335">
    <property type="entry name" value="S-adenosyl-L-methionine-dependent methyltransferases"/>
    <property type="match status" value="1"/>
</dbReference>
<dbReference type="Pfam" id="PF06080">
    <property type="entry name" value="DUF938"/>
    <property type="match status" value="1"/>
</dbReference>
<dbReference type="InterPro" id="IPR029063">
    <property type="entry name" value="SAM-dependent_MTases_sf"/>
</dbReference>
<protein>
    <submittedName>
        <fullName evidence="2">SAM-dependent methyltransferase</fullName>
    </submittedName>
</protein>
<comment type="caution">
    <text evidence="2">The sequence shown here is derived from an EMBL/GenBank/DDBJ whole genome shotgun (WGS) entry which is preliminary data.</text>
</comment>
<dbReference type="CDD" id="cd02440">
    <property type="entry name" value="AdoMet_MTases"/>
    <property type="match status" value="1"/>
</dbReference>